<dbReference type="NCBIfam" id="NF003676">
    <property type="entry name" value="PRK05303.1"/>
    <property type="match status" value="1"/>
</dbReference>
<dbReference type="InterPro" id="IPR001782">
    <property type="entry name" value="Flag_FlgI"/>
</dbReference>
<dbReference type="PANTHER" id="PTHR30381:SF0">
    <property type="entry name" value="FLAGELLAR P-RING PROTEIN"/>
    <property type="match status" value="1"/>
</dbReference>
<dbReference type="PANTHER" id="PTHR30381">
    <property type="entry name" value="FLAGELLAR P-RING PERIPLASMIC PROTEIN FLGI"/>
    <property type="match status" value="1"/>
</dbReference>
<reference evidence="4" key="1">
    <citation type="submission" date="2009-10" db="EMBL/GenBank/DDBJ databases">
        <title>Diversity of trophic interactions inside an arsenic-rich microbial ecosystem.</title>
        <authorList>
            <person name="Bertin P.N."/>
            <person name="Heinrich-Salmeron A."/>
            <person name="Pelletier E."/>
            <person name="Goulhen-Chollet F."/>
            <person name="Arsene-Ploetze F."/>
            <person name="Gallien S."/>
            <person name="Calteau A."/>
            <person name="Vallenet D."/>
            <person name="Casiot C."/>
            <person name="Chane-Woon-Ming B."/>
            <person name="Giloteaux L."/>
            <person name="Barakat M."/>
            <person name="Bonnefoy V."/>
            <person name="Bruneel O."/>
            <person name="Chandler M."/>
            <person name="Cleiss J."/>
            <person name="Duran R."/>
            <person name="Elbaz-Poulichet F."/>
            <person name="Fonknechten N."/>
            <person name="Lauga B."/>
            <person name="Mornico D."/>
            <person name="Ortet P."/>
            <person name="Schaeffer C."/>
            <person name="Siguier P."/>
            <person name="Alexander Thil Smith A."/>
            <person name="Van Dorsselaer A."/>
            <person name="Weissenbach J."/>
            <person name="Medigue C."/>
            <person name="Le Paslier D."/>
        </authorList>
    </citation>
    <scope>NUCLEOTIDE SEQUENCE</scope>
</reference>
<dbReference type="PRINTS" id="PR01010">
    <property type="entry name" value="FLGPRINGFLGI"/>
</dbReference>
<keyword evidence="4" id="KW-0282">Flagellum</keyword>
<sequence length="377" mass="39249">MGTRDVRKRMPKLALMFWLFVVMLSGVAQTVDGATIQSLSRIGGNRSNRVIGYGLVVGLPGTGDQTTEIPYTTQTITNMLRHMGINLPAGQFMQPNNVSAVMVTGNIPPEAQPGQKFNVTVSAMGNASSLRGGILLMTQLHGASGQVFAQAQGSLVVTGASAQGVTASLTVNNPDVGRVENGGVVEVPMPTTHTATSAVTLMLRHPDFVTAARMVEAINLVFPGSAIAQGSGILQVRAPSNPNARVGFLAALEQIPVHPPKPAPTVVINAQDGTVIMGADIRISPCAVATGTLSVSVQNNPQVSQPNMFGRGVTVAATNTKVKIKSHKAHLVLLDKTSSLEGVVRTLNTVGATPSQLVSILEAMKADGALHARIKVI</sequence>
<name>E6QM27_9ZZZZ</name>
<keyword evidence="3" id="KW-0732">Signal</keyword>
<protein>
    <submittedName>
        <fullName evidence="4">Flagellar P-ring protein FlgI (Basal body P-ring protein)</fullName>
    </submittedName>
</protein>
<dbReference type="HAMAP" id="MF_00416">
    <property type="entry name" value="FlgI"/>
    <property type="match status" value="1"/>
</dbReference>
<organism evidence="4">
    <name type="scientific">mine drainage metagenome</name>
    <dbReference type="NCBI Taxonomy" id="410659"/>
    <lineage>
        <taxon>unclassified sequences</taxon>
        <taxon>metagenomes</taxon>
        <taxon>ecological metagenomes</taxon>
    </lineage>
</organism>
<comment type="subcellular location">
    <subcellularLocation>
        <location evidence="2">Bacterial flagellum basal body</location>
    </subcellularLocation>
</comment>
<dbReference type="AlphaFoldDB" id="E6QM27"/>
<evidence type="ECO:0000256" key="1">
    <source>
        <dbReference type="ARBA" id="ARBA00002591"/>
    </source>
</evidence>
<accession>E6QM27</accession>
<dbReference type="GO" id="GO:0071973">
    <property type="term" value="P:bacterial-type flagellum-dependent cell motility"/>
    <property type="evidence" value="ECO:0007669"/>
    <property type="project" value="InterPro"/>
</dbReference>
<keyword evidence="4" id="KW-0966">Cell projection</keyword>
<evidence type="ECO:0000313" key="4">
    <source>
        <dbReference type="EMBL" id="CBI08298.1"/>
    </source>
</evidence>
<comment type="function">
    <text evidence="1">Assembles around the rod to form the L-ring and probably protects the motor/basal body from shearing forces during rotation.</text>
</comment>
<dbReference type="GO" id="GO:0009428">
    <property type="term" value="C:bacterial-type flagellum basal body, distal rod, P ring"/>
    <property type="evidence" value="ECO:0007669"/>
    <property type="project" value="InterPro"/>
</dbReference>
<proteinExistence type="inferred from homology"/>
<gene>
    <name evidence="4" type="primary">flgI</name>
    <name evidence="4" type="ORF">CARN6_1750</name>
</gene>
<dbReference type="Pfam" id="PF02119">
    <property type="entry name" value="FlgI"/>
    <property type="match status" value="1"/>
</dbReference>
<keyword evidence="4" id="KW-0969">Cilium</keyword>
<evidence type="ECO:0000256" key="3">
    <source>
        <dbReference type="ARBA" id="ARBA00022729"/>
    </source>
</evidence>
<dbReference type="GO" id="GO:0005198">
    <property type="term" value="F:structural molecule activity"/>
    <property type="evidence" value="ECO:0007669"/>
    <property type="project" value="InterPro"/>
</dbReference>
<dbReference type="GO" id="GO:0030288">
    <property type="term" value="C:outer membrane-bounded periplasmic space"/>
    <property type="evidence" value="ECO:0007669"/>
    <property type="project" value="InterPro"/>
</dbReference>
<evidence type="ECO:0000256" key="2">
    <source>
        <dbReference type="ARBA" id="ARBA00004117"/>
    </source>
</evidence>
<comment type="caution">
    <text evidence="4">The sequence shown here is derived from an EMBL/GenBank/DDBJ whole genome shotgun (WGS) entry which is preliminary data.</text>
</comment>
<dbReference type="EMBL" id="CABQ01000202">
    <property type="protein sequence ID" value="CBI08298.1"/>
    <property type="molecule type" value="Genomic_DNA"/>
</dbReference>